<dbReference type="SUPFAM" id="SSF56112">
    <property type="entry name" value="Protein kinase-like (PK-like)"/>
    <property type="match status" value="1"/>
</dbReference>
<keyword evidence="13" id="KW-0131">Cell cycle</keyword>
<dbReference type="InterPro" id="IPR051131">
    <property type="entry name" value="NEK_Ser/Thr_kinase_NIMA"/>
</dbReference>
<evidence type="ECO:0000256" key="10">
    <source>
        <dbReference type="ARBA" id="ARBA00022777"/>
    </source>
</evidence>
<organism evidence="19 20">
    <name type="scientific">Cyphellophora europaea (strain CBS 101466)</name>
    <name type="common">Phialophora europaea</name>
    <dbReference type="NCBI Taxonomy" id="1220924"/>
    <lineage>
        <taxon>Eukaryota</taxon>
        <taxon>Fungi</taxon>
        <taxon>Dikarya</taxon>
        <taxon>Ascomycota</taxon>
        <taxon>Pezizomycotina</taxon>
        <taxon>Eurotiomycetes</taxon>
        <taxon>Chaetothyriomycetidae</taxon>
        <taxon>Chaetothyriales</taxon>
        <taxon>Cyphellophoraceae</taxon>
        <taxon>Cyphellophora</taxon>
    </lineage>
</organism>
<reference evidence="19 20" key="1">
    <citation type="submission" date="2013-03" db="EMBL/GenBank/DDBJ databases">
        <title>The Genome Sequence of Phialophora europaea CBS 101466.</title>
        <authorList>
            <consortium name="The Broad Institute Genomics Platform"/>
            <person name="Cuomo C."/>
            <person name="de Hoog S."/>
            <person name="Gorbushina A."/>
            <person name="Walker B."/>
            <person name="Young S.K."/>
            <person name="Zeng Q."/>
            <person name="Gargeya S."/>
            <person name="Fitzgerald M."/>
            <person name="Haas B."/>
            <person name="Abouelleil A."/>
            <person name="Allen A.W."/>
            <person name="Alvarado L."/>
            <person name="Arachchi H.M."/>
            <person name="Berlin A.M."/>
            <person name="Chapman S.B."/>
            <person name="Gainer-Dewar J."/>
            <person name="Goldberg J."/>
            <person name="Griggs A."/>
            <person name="Gujja S."/>
            <person name="Hansen M."/>
            <person name="Howarth C."/>
            <person name="Imamovic A."/>
            <person name="Ireland A."/>
            <person name="Larimer J."/>
            <person name="McCowan C."/>
            <person name="Murphy C."/>
            <person name="Pearson M."/>
            <person name="Poon T.W."/>
            <person name="Priest M."/>
            <person name="Roberts A."/>
            <person name="Saif S."/>
            <person name="Shea T."/>
            <person name="Sisk P."/>
            <person name="Sykes S."/>
            <person name="Wortman J."/>
            <person name="Nusbaum C."/>
            <person name="Birren B."/>
        </authorList>
    </citation>
    <scope>NUCLEOTIDE SEQUENCE [LARGE SCALE GENOMIC DNA]</scope>
    <source>
        <strain evidence="19 20">CBS 101466</strain>
    </source>
</reference>
<evidence type="ECO:0000256" key="3">
    <source>
        <dbReference type="ARBA" id="ARBA00012513"/>
    </source>
</evidence>
<feature type="region of interest" description="Disordered" evidence="17">
    <location>
        <begin position="382"/>
        <end position="455"/>
    </location>
</feature>
<evidence type="ECO:0000313" key="20">
    <source>
        <dbReference type="Proteomes" id="UP000030752"/>
    </source>
</evidence>
<evidence type="ECO:0000256" key="13">
    <source>
        <dbReference type="ARBA" id="ARBA00023306"/>
    </source>
</evidence>
<dbReference type="CDD" id="cd08217">
    <property type="entry name" value="STKc_Nek2"/>
    <property type="match status" value="1"/>
</dbReference>
<dbReference type="eggNOG" id="KOG0591">
    <property type="taxonomic scope" value="Eukaryota"/>
</dbReference>
<dbReference type="GO" id="GO:0005634">
    <property type="term" value="C:nucleus"/>
    <property type="evidence" value="ECO:0007669"/>
    <property type="project" value="UniProtKB-SubCell"/>
</dbReference>
<dbReference type="FunFam" id="1.10.510.10:FF:000697">
    <property type="entry name" value="G2-specific protein kinase nimA"/>
    <property type="match status" value="1"/>
</dbReference>
<evidence type="ECO:0000256" key="14">
    <source>
        <dbReference type="ARBA" id="ARBA00047899"/>
    </source>
</evidence>
<dbReference type="InterPro" id="IPR008271">
    <property type="entry name" value="Ser/Thr_kinase_AS"/>
</dbReference>
<keyword evidence="9" id="KW-0498">Mitosis</keyword>
<keyword evidence="10" id="KW-0418">Kinase</keyword>
<evidence type="ECO:0000256" key="16">
    <source>
        <dbReference type="SAM" id="Coils"/>
    </source>
</evidence>
<feature type="compositionally biased region" description="Acidic residues" evidence="17">
    <location>
        <begin position="525"/>
        <end position="544"/>
    </location>
</feature>
<evidence type="ECO:0000256" key="17">
    <source>
        <dbReference type="SAM" id="MobiDB-lite"/>
    </source>
</evidence>
<feature type="compositionally biased region" description="Polar residues" evidence="17">
    <location>
        <begin position="656"/>
        <end position="667"/>
    </location>
</feature>
<keyword evidence="5" id="KW-0597">Phosphoprotein</keyword>
<dbReference type="PROSITE" id="PS00108">
    <property type="entry name" value="PROTEIN_KINASE_ST"/>
    <property type="match status" value="1"/>
</dbReference>
<evidence type="ECO:0000256" key="8">
    <source>
        <dbReference type="ARBA" id="ARBA00022741"/>
    </source>
</evidence>
<keyword evidence="20" id="KW-1185">Reference proteome</keyword>
<dbReference type="GO" id="GO:0005524">
    <property type="term" value="F:ATP binding"/>
    <property type="evidence" value="ECO:0007669"/>
    <property type="project" value="UniProtKB-KW"/>
</dbReference>
<dbReference type="InParanoid" id="W2RV72"/>
<evidence type="ECO:0000256" key="11">
    <source>
        <dbReference type="ARBA" id="ARBA00022840"/>
    </source>
</evidence>
<dbReference type="AlphaFoldDB" id="W2RV72"/>
<feature type="region of interest" description="Disordered" evidence="17">
    <location>
        <begin position="724"/>
        <end position="758"/>
    </location>
</feature>
<keyword evidence="11" id="KW-0067">ATP-binding</keyword>
<dbReference type="PANTHER" id="PTHR44899">
    <property type="entry name" value="CAMK FAMILY PROTEIN KINASE"/>
    <property type="match status" value="1"/>
</dbReference>
<keyword evidence="7" id="KW-0808">Transferase</keyword>
<feature type="region of interest" description="Disordered" evidence="17">
    <location>
        <begin position="624"/>
        <end position="667"/>
    </location>
</feature>
<proteinExistence type="inferred from homology"/>
<comment type="subcellular location">
    <subcellularLocation>
        <location evidence="1">Nucleus</location>
    </subcellularLocation>
</comment>
<dbReference type="RefSeq" id="XP_008717185.1">
    <property type="nucleotide sequence ID" value="XM_008718963.1"/>
</dbReference>
<evidence type="ECO:0000256" key="15">
    <source>
        <dbReference type="ARBA" id="ARBA00048679"/>
    </source>
</evidence>
<evidence type="ECO:0000313" key="19">
    <source>
        <dbReference type="EMBL" id="ETN40342.1"/>
    </source>
</evidence>
<dbReference type="Gene3D" id="3.30.200.20">
    <property type="entry name" value="Phosphorylase Kinase, domain 1"/>
    <property type="match status" value="1"/>
</dbReference>
<feature type="domain" description="Protein kinase" evidence="18">
    <location>
        <begin position="11"/>
        <end position="290"/>
    </location>
</feature>
<feature type="compositionally biased region" description="Polar residues" evidence="17">
    <location>
        <begin position="432"/>
        <end position="441"/>
    </location>
</feature>
<accession>W2RV72</accession>
<evidence type="ECO:0000259" key="18">
    <source>
        <dbReference type="PROSITE" id="PS50011"/>
    </source>
</evidence>
<keyword evidence="12" id="KW-0539">Nucleus</keyword>
<comment type="catalytic activity">
    <reaction evidence="14">
        <text>L-threonyl-[protein] + ATP = O-phospho-L-threonyl-[protein] + ADP + H(+)</text>
        <dbReference type="Rhea" id="RHEA:46608"/>
        <dbReference type="Rhea" id="RHEA-COMP:11060"/>
        <dbReference type="Rhea" id="RHEA-COMP:11605"/>
        <dbReference type="ChEBI" id="CHEBI:15378"/>
        <dbReference type="ChEBI" id="CHEBI:30013"/>
        <dbReference type="ChEBI" id="CHEBI:30616"/>
        <dbReference type="ChEBI" id="CHEBI:61977"/>
        <dbReference type="ChEBI" id="CHEBI:456216"/>
        <dbReference type="EC" id="2.7.11.1"/>
    </reaction>
</comment>
<comment type="catalytic activity">
    <reaction evidence="15">
        <text>L-seryl-[protein] + ATP = O-phospho-L-seryl-[protein] + ADP + H(+)</text>
        <dbReference type="Rhea" id="RHEA:17989"/>
        <dbReference type="Rhea" id="RHEA-COMP:9863"/>
        <dbReference type="Rhea" id="RHEA-COMP:11604"/>
        <dbReference type="ChEBI" id="CHEBI:15378"/>
        <dbReference type="ChEBI" id="CHEBI:29999"/>
        <dbReference type="ChEBI" id="CHEBI:30616"/>
        <dbReference type="ChEBI" id="CHEBI:83421"/>
        <dbReference type="ChEBI" id="CHEBI:456216"/>
        <dbReference type="EC" id="2.7.11.1"/>
    </reaction>
</comment>
<keyword evidence="4" id="KW-0723">Serine/threonine-protein kinase</keyword>
<evidence type="ECO:0000256" key="4">
    <source>
        <dbReference type="ARBA" id="ARBA00022527"/>
    </source>
</evidence>
<dbReference type="STRING" id="1220924.W2RV72"/>
<dbReference type="Proteomes" id="UP000030752">
    <property type="component" value="Unassembled WGS sequence"/>
</dbReference>
<comment type="similarity">
    <text evidence="2">Belongs to the protein kinase superfamily. CAMK Ser/Thr protein kinase family.</text>
</comment>
<name>W2RV72_CYPE1</name>
<dbReference type="InterPro" id="IPR011009">
    <property type="entry name" value="Kinase-like_dom_sf"/>
</dbReference>
<dbReference type="GO" id="GO:0051301">
    <property type="term" value="P:cell division"/>
    <property type="evidence" value="ECO:0007669"/>
    <property type="project" value="UniProtKB-KW"/>
</dbReference>
<evidence type="ECO:0000256" key="12">
    <source>
        <dbReference type="ARBA" id="ARBA00023242"/>
    </source>
</evidence>
<gene>
    <name evidence="19" type="ORF">HMPREF1541_04619</name>
</gene>
<dbReference type="GO" id="GO:0004674">
    <property type="term" value="F:protein serine/threonine kinase activity"/>
    <property type="evidence" value="ECO:0007669"/>
    <property type="project" value="UniProtKB-KW"/>
</dbReference>
<dbReference type="PANTHER" id="PTHR44899:SF10">
    <property type="entry name" value="NIMA-RELATED KINASE 2"/>
    <property type="match status" value="1"/>
</dbReference>
<evidence type="ECO:0000256" key="6">
    <source>
        <dbReference type="ARBA" id="ARBA00022618"/>
    </source>
</evidence>
<dbReference type="OrthoDB" id="10250725at2759"/>
<feature type="compositionally biased region" description="Polar residues" evidence="17">
    <location>
        <begin position="399"/>
        <end position="413"/>
    </location>
</feature>
<evidence type="ECO:0000256" key="2">
    <source>
        <dbReference type="ARBA" id="ARBA00006692"/>
    </source>
</evidence>
<dbReference type="PROSITE" id="PS50011">
    <property type="entry name" value="PROTEIN_KINASE_DOM"/>
    <property type="match status" value="1"/>
</dbReference>
<dbReference type="HOGENOM" id="CLU_000288_63_23_1"/>
<dbReference type="Pfam" id="PF00069">
    <property type="entry name" value="Pkinase"/>
    <property type="match status" value="1"/>
</dbReference>
<feature type="coiled-coil region" evidence="16">
    <location>
        <begin position="310"/>
        <end position="337"/>
    </location>
</feature>
<dbReference type="InterPro" id="IPR000719">
    <property type="entry name" value="Prot_kinase_dom"/>
</dbReference>
<evidence type="ECO:0000256" key="5">
    <source>
        <dbReference type="ARBA" id="ARBA00022553"/>
    </source>
</evidence>
<keyword evidence="6" id="KW-0132">Cell division</keyword>
<evidence type="ECO:0000256" key="9">
    <source>
        <dbReference type="ARBA" id="ARBA00022776"/>
    </source>
</evidence>
<dbReference type="SMART" id="SM00220">
    <property type="entry name" value="S_TKc"/>
    <property type="match status" value="1"/>
</dbReference>
<dbReference type="Gene3D" id="1.10.510.10">
    <property type="entry name" value="Transferase(Phosphotransferase) domain 1"/>
    <property type="match status" value="1"/>
</dbReference>
<keyword evidence="8" id="KW-0547">Nucleotide-binding</keyword>
<dbReference type="VEuPathDB" id="FungiDB:HMPREF1541_04619"/>
<feature type="region of interest" description="Disordered" evidence="17">
    <location>
        <begin position="525"/>
        <end position="578"/>
    </location>
</feature>
<dbReference type="GeneID" id="19971958"/>
<dbReference type="EC" id="2.7.11.1" evidence="3"/>
<keyword evidence="16" id="KW-0175">Coiled coil</keyword>
<evidence type="ECO:0000256" key="1">
    <source>
        <dbReference type="ARBA" id="ARBA00004123"/>
    </source>
</evidence>
<dbReference type="FunFam" id="3.30.200.20:FF:000525">
    <property type="entry name" value="Serine/threonine-protein kinase KIN3"/>
    <property type="match status" value="1"/>
</dbReference>
<protein>
    <recommendedName>
        <fullName evidence="3">non-specific serine/threonine protein kinase</fullName>
        <ecNumber evidence="3">2.7.11.1</ecNumber>
    </recommendedName>
</protein>
<evidence type="ECO:0000256" key="7">
    <source>
        <dbReference type="ARBA" id="ARBA00022679"/>
    </source>
</evidence>
<sequence>MALVQADNDKYDVLEIIGRGAFGIIRKVRRKNDGHILCRKEINYLKMSTKERDQLHAEFSILASLKHPNIVGYFHREHLKQTQELYLYMEYCGGGDLGTVIKDLKKKREYPKEEFVWRILSQLVTALYRCHYGVDPAEAGSDFARQKDTRPKGKDMILHRDLKPENIFLGADQSVKLGDFGLSKLMQSHDFASTYVGTPFYMSPEICASEKYTLHSDIWSVGCIIYELCTHNPPFNANSHLQLIQRIRKGEYAPIPSTYSKDLSNVINQCLKTNPHQRPDTASLLTVPYIWLARRQQEMVGLGKILKTKEELAEQRLHQAEERLSAMEADQAAMRAEIEAQVRREWEVKARLEITRQVNLEVDRLRSQFDDEVQNKVDAVLAESGSRPSEPVPAKETNGRTVSQKSYSSSINTMGEEDFPSTTDISELSELSLHSPTSSTMRPLPPKKTKTPFSRAKTTLDSPMDVQMSEASPMSISGLALSPRRTAAAQVTANSTTTSFGVKNIFAEAARQKARWEPTLAYNFEDEENIDPGSDFSDEEDDGIPELPSPTRVKPTVASTDPFKQPMPLPLKSRPGFGRQNTTATMQRLTSKPNLFPTNTLASAKAEAVKASIAAANAQANNSNITRSTTDGDLRAPKSPGRRLSKIPTQPLDANFTGSTSPIRRTNTTGKLQSKLGTAKECANGNVVGGRTLVELAQARAGGRPMSSDLGSGLRSKFMREEKDLPPVPIWDPDTEGDNMPSPFLKRDVRTVPCRGLR</sequence>
<dbReference type="EMBL" id="KB822720">
    <property type="protein sequence ID" value="ETN40342.1"/>
    <property type="molecule type" value="Genomic_DNA"/>
</dbReference>